<accession>A0ABP7WIX0</accession>
<evidence type="ECO:0000256" key="1">
    <source>
        <dbReference type="SAM" id="MobiDB-lite"/>
    </source>
</evidence>
<feature type="compositionally biased region" description="Basic and acidic residues" evidence="1">
    <location>
        <begin position="17"/>
        <end position="36"/>
    </location>
</feature>
<evidence type="ECO:0000313" key="2">
    <source>
        <dbReference type="EMBL" id="GAA4090087.1"/>
    </source>
</evidence>
<organism evidence="2 3">
    <name type="scientific">Actinomadura miaoliensis</name>
    <dbReference type="NCBI Taxonomy" id="430685"/>
    <lineage>
        <taxon>Bacteria</taxon>
        <taxon>Bacillati</taxon>
        <taxon>Actinomycetota</taxon>
        <taxon>Actinomycetes</taxon>
        <taxon>Streptosporangiales</taxon>
        <taxon>Thermomonosporaceae</taxon>
        <taxon>Actinomadura</taxon>
    </lineage>
</organism>
<protein>
    <recommendedName>
        <fullName evidence="4">DUF222 domain-containing protein</fullName>
    </recommendedName>
</protein>
<gene>
    <name evidence="2" type="ORF">GCM10022214_58640</name>
</gene>
<sequence>MLSNMSSSSALASSPVRRPEQHSEQQRSERRPEREPAALAMRIGVVAAEAALATFARHIDLDELAEGDVDFEGAIGPAEWPIFSLVIDTLAETHAGDGRTLDERRADALNDLARICLAAKARAGAA</sequence>
<dbReference type="Proteomes" id="UP001500683">
    <property type="component" value="Unassembled WGS sequence"/>
</dbReference>
<evidence type="ECO:0008006" key="4">
    <source>
        <dbReference type="Google" id="ProtNLM"/>
    </source>
</evidence>
<proteinExistence type="predicted"/>
<dbReference type="EMBL" id="BAAAZG010000045">
    <property type="protein sequence ID" value="GAA4090087.1"/>
    <property type="molecule type" value="Genomic_DNA"/>
</dbReference>
<name>A0ABP7WIX0_9ACTN</name>
<reference evidence="3" key="1">
    <citation type="journal article" date="2019" name="Int. J. Syst. Evol. Microbiol.">
        <title>The Global Catalogue of Microorganisms (GCM) 10K type strain sequencing project: providing services to taxonomists for standard genome sequencing and annotation.</title>
        <authorList>
            <consortium name="The Broad Institute Genomics Platform"/>
            <consortium name="The Broad Institute Genome Sequencing Center for Infectious Disease"/>
            <person name="Wu L."/>
            <person name="Ma J."/>
        </authorList>
    </citation>
    <scope>NUCLEOTIDE SEQUENCE [LARGE SCALE GENOMIC DNA]</scope>
    <source>
        <strain evidence="3">JCM 16702</strain>
    </source>
</reference>
<feature type="region of interest" description="Disordered" evidence="1">
    <location>
        <begin position="1"/>
        <end position="36"/>
    </location>
</feature>
<feature type="compositionally biased region" description="Low complexity" evidence="1">
    <location>
        <begin position="1"/>
        <end position="14"/>
    </location>
</feature>
<evidence type="ECO:0000313" key="3">
    <source>
        <dbReference type="Proteomes" id="UP001500683"/>
    </source>
</evidence>
<keyword evidence="3" id="KW-1185">Reference proteome</keyword>
<comment type="caution">
    <text evidence="2">The sequence shown here is derived from an EMBL/GenBank/DDBJ whole genome shotgun (WGS) entry which is preliminary data.</text>
</comment>